<comment type="caution">
    <text evidence="3">The sequence shown here is derived from an EMBL/GenBank/DDBJ whole genome shotgun (WGS) entry which is preliminary data.</text>
</comment>
<protein>
    <submittedName>
        <fullName evidence="3">Uncharacterized protein</fullName>
    </submittedName>
</protein>
<dbReference type="AlphaFoldDB" id="A0A8T2Q225"/>
<dbReference type="EMBL" id="CM035443">
    <property type="protein sequence ID" value="KAH7277709.1"/>
    <property type="molecule type" value="Genomic_DNA"/>
</dbReference>
<keyword evidence="4" id="KW-1185">Reference proteome</keyword>
<feature type="region of interest" description="Disordered" evidence="1">
    <location>
        <begin position="55"/>
        <end position="81"/>
    </location>
</feature>
<proteinExistence type="predicted"/>
<evidence type="ECO:0000313" key="3">
    <source>
        <dbReference type="EMBL" id="KAH7277709.1"/>
    </source>
</evidence>
<gene>
    <name evidence="3" type="ORF">KP509_38G003500</name>
</gene>
<evidence type="ECO:0000256" key="2">
    <source>
        <dbReference type="SAM" id="SignalP"/>
    </source>
</evidence>
<feature type="chain" id="PRO_5035908134" evidence="2">
    <location>
        <begin position="36"/>
        <end position="120"/>
    </location>
</feature>
<accession>A0A8T2Q225</accession>
<name>A0A8T2Q225_CERRI</name>
<reference evidence="3" key="1">
    <citation type="submission" date="2021-08" db="EMBL/GenBank/DDBJ databases">
        <title>WGS assembly of Ceratopteris richardii.</title>
        <authorList>
            <person name="Marchant D.B."/>
            <person name="Chen G."/>
            <person name="Jenkins J."/>
            <person name="Shu S."/>
            <person name="Leebens-Mack J."/>
            <person name="Grimwood J."/>
            <person name="Schmutz J."/>
            <person name="Soltis P."/>
            <person name="Soltis D."/>
            <person name="Chen Z.-H."/>
        </authorList>
    </citation>
    <scope>NUCLEOTIDE SEQUENCE</scope>
    <source>
        <strain evidence="3">Whitten #5841</strain>
        <tissue evidence="3">Leaf</tissue>
    </source>
</reference>
<feature type="signal peptide" evidence="2">
    <location>
        <begin position="1"/>
        <end position="35"/>
    </location>
</feature>
<evidence type="ECO:0000313" key="4">
    <source>
        <dbReference type="Proteomes" id="UP000825935"/>
    </source>
</evidence>
<evidence type="ECO:0000256" key="1">
    <source>
        <dbReference type="SAM" id="MobiDB-lite"/>
    </source>
</evidence>
<feature type="compositionally biased region" description="Low complexity" evidence="1">
    <location>
        <begin position="55"/>
        <end position="66"/>
    </location>
</feature>
<keyword evidence="2" id="KW-0732">Signal</keyword>
<organism evidence="3 4">
    <name type="scientific">Ceratopteris richardii</name>
    <name type="common">Triangle waterfern</name>
    <dbReference type="NCBI Taxonomy" id="49495"/>
    <lineage>
        <taxon>Eukaryota</taxon>
        <taxon>Viridiplantae</taxon>
        <taxon>Streptophyta</taxon>
        <taxon>Embryophyta</taxon>
        <taxon>Tracheophyta</taxon>
        <taxon>Polypodiopsida</taxon>
        <taxon>Polypodiidae</taxon>
        <taxon>Polypodiales</taxon>
        <taxon>Pteridineae</taxon>
        <taxon>Pteridaceae</taxon>
        <taxon>Parkerioideae</taxon>
        <taxon>Ceratopteris</taxon>
    </lineage>
</organism>
<sequence length="120" mass="13021">MPTFFKALLKPFLNPLTLHLFFSITLPTTTPPANTHTTEHMLAPILLFTITTTHTSTSKPTNISPPTTTPPPSTIPPSCIPPPSASPSLTHVFTFASTPHPIPVPPYIKFQSNCIHVDQS</sequence>
<dbReference type="Proteomes" id="UP000825935">
    <property type="component" value="Chromosome 38"/>
</dbReference>
<feature type="compositionally biased region" description="Pro residues" evidence="1">
    <location>
        <begin position="67"/>
        <end position="81"/>
    </location>
</feature>